<dbReference type="AlphaFoldDB" id="A0A3D9LBC5"/>
<dbReference type="PROSITE" id="PS00818">
    <property type="entry name" value="DPS_1"/>
    <property type="match status" value="1"/>
</dbReference>
<reference evidence="4 5" key="1">
    <citation type="submission" date="2018-07" db="EMBL/GenBank/DDBJ databases">
        <title>Sequencing the genomes of 1000 actinobacteria strains.</title>
        <authorList>
            <person name="Klenk H.-P."/>
        </authorList>
    </citation>
    <scope>NUCLEOTIDE SEQUENCE [LARGE SCALE GENOMIC DNA]</scope>
    <source>
        <strain evidence="4 5">DSM 14442</strain>
    </source>
</reference>
<dbReference type="InterPro" id="IPR002177">
    <property type="entry name" value="DPS_DNA-bd"/>
</dbReference>
<dbReference type="PANTHER" id="PTHR42932">
    <property type="entry name" value="GENERAL STRESS PROTEIN 20U"/>
    <property type="match status" value="1"/>
</dbReference>
<comment type="similarity">
    <text evidence="1 2">Belongs to the Dps family.</text>
</comment>
<accession>A0A3D9LBC5</accession>
<dbReference type="PANTHER" id="PTHR42932:SF2">
    <property type="entry name" value="DNA PROTECTION DURING STARVATION PROTEIN 1"/>
    <property type="match status" value="1"/>
</dbReference>
<dbReference type="PIRSF" id="PIRSF005900">
    <property type="entry name" value="Dps"/>
    <property type="match status" value="1"/>
</dbReference>
<evidence type="ECO:0000259" key="3">
    <source>
        <dbReference type="Pfam" id="PF00210"/>
    </source>
</evidence>
<dbReference type="InterPro" id="IPR012347">
    <property type="entry name" value="Ferritin-like"/>
</dbReference>
<dbReference type="GO" id="GO:0003677">
    <property type="term" value="F:DNA binding"/>
    <property type="evidence" value="ECO:0007669"/>
    <property type="project" value="UniProtKB-KW"/>
</dbReference>
<dbReference type="InterPro" id="IPR023188">
    <property type="entry name" value="DPS_DNA-bd_CS"/>
</dbReference>
<sequence length="160" mass="17784">MAITTVRTASPHATGANVAECLQRILFAMVDMSSQARHAHWNVVGQGIRPLHRQLDELAEVLVQHTDTLAQRMRARQEMPDGRAQTVAMRSELRLFPAGLVEVRSGAWLICARLVQVVELVQDVRAVLDGVDSTASEILDALLEDLETRTWKLSANHELD</sequence>
<dbReference type="InterPro" id="IPR009078">
    <property type="entry name" value="Ferritin-like_SF"/>
</dbReference>
<dbReference type="RefSeq" id="WP_115931746.1">
    <property type="nucleotide sequence ID" value="NZ_QREH01000001.1"/>
</dbReference>
<dbReference type="SUPFAM" id="SSF47240">
    <property type="entry name" value="Ferritin-like"/>
    <property type="match status" value="1"/>
</dbReference>
<dbReference type="Gene3D" id="1.20.1260.10">
    <property type="match status" value="1"/>
</dbReference>
<keyword evidence="4" id="KW-0238">DNA-binding</keyword>
<dbReference type="OrthoDB" id="9797687at2"/>
<evidence type="ECO:0000313" key="4">
    <source>
        <dbReference type="EMBL" id="REE03671.1"/>
    </source>
</evidence>
<dbReference type="GO" id="GO:0016722">
    <property type="term" value="F:oxidoreductase activity, acting on metal ions"/>
    <property type="evidence" value="ECO:0007669"/>
    <property type="project" value="InterPro"/>
</dbReference>
<gene>
    <name evidence="4" type="ORF">C8E99_1484</name>
</gene>
<keyword evidence="5" id="KW-1185">Reference proteome</keyword>
<proteinExistence type="inferred from homology"/>
<dbReference type="InterPro" id="IPR008331">
    <property type="entry name" value="Ferritin_DPS_dom"/>
</dbReference>
<dbReference type="EMBL" id="QREH01000001">
    <property type="protein sequence ID" value="REE03671.1"/>
    <property type="molecule type" value="Genomic_DNA"/>
</dbReference>
<evidence type="ECO:0000256" key="2">
    <source>
        <dbReference type="RuleBase" id="RU003875"/>
    </source>
</evidence>
<name>A0A3D9LBC5_9MICC</name>
<dbReference type="Pfam" id="PF00210">
    <property type="entry name" value="Ferritin"/>
    <property type="match status" value="1"/>
</dbReference>
<dbReference type="Proteomes" id="UP000256727">
    <property type="component" value="Unassembled WGS sequence"/>
</dbReference>
<dbReference type="PRINTS" id="PR01346">
    <property type="entry name" value="HELNAPAPROT"/>
</dbReference>
<feature type="domain" description="Ferritin/DPS" evidence="3">
    <location>
        <begin position="22"/>
        <end position="155"/>
    </location>
</feature>
<organism evidence="4 5">
    <name type="scientific">Citricoccus muralis</name>
    <dbReference type="NCBI Taxonomy" id="169134"/>
    <lineage>
        <taxon>Bacteria</taxon>
        <taxon>Bacillati</taxon>
        <taxon>Actinomycetota</taxon>
        <taxon>Actinomycetes</taxon>
        <taxon>Micrococcales</taxon>
        <taxon>Micrococcaceae</taxon>
        <taxon>Citricoccus</taxon>
    </lineage>
</organism>
<comment type="caution">
    <text evidence="4">The sequence shown here is derived from an EMBL/GenBank/DDBJ whole genome shotgun (WGS) entry which is preliminary data.</text>
</comment>
<evidence type="ECO:0000313" key="5">
    <source>
        <dbReference type="Proteomes" id="UP000256727"/>
    </source>
</evidence>
<dbReference type="GO" id="GO:0008199">
    <property type="term" value="F:ferric iron binding"/>
    <property type="evidence" value="ECO:0007669"/>
    <property type="project" value="InterPro"/>
</dbReference>
<evidence type="ECO:0000256" key="1">
    <source>
        <dbReference type="ARBA" id="ARBA00009497"/>
    </source>
</evidence>
<protein>
    <submittedName>
        <fullName evidence="4">Starvation-inducible DNA-binding protein</fullName>
    </submittedName>
</protein>